<feature type="site" description="Important for catalytic activity, responsible for pKa modulation of the active site Glu and correct orientation of both the proton donor and substrate" evidence="6">
    <location>
        <position position="241"/>
    </location>
</feature>
<protein>
    <submittedName>
        <fullName evidence="10">Arabinan endo-1,5-alpha-L-arabinosidase</fullName>
    </submittedName>
</protein>
<comment type="similarity">
    <text evidence="2 7">Belongs to the glycosyl hydrolase 43 family.</text>
</comment>
<evidence type="ECO:0000313" key="10">
    <source>
        <dbReference type="EMBL" id="SEK47952.1"/>
    </source>
</evidence>
<accession>A0A1H7HEU1</accession>
<dbReference type="GO" id="GO:0004553">
    <property type="term" value="F:hydrolase activity, hydrolyzing O-glycosyl compounds"/>
    <property type="evidence" value="ECO:0007669"/>
    <property type="project" value="InterPro"/>
</dbReference>
<proteinExistence type="inferred from homology"/>
<keyword evidence="8" id="KW-0812">Transmembrane</keyword>
<keyword evidence="8" id="KW-1133">Transmembrane helix</keyword>
<evidence type="ECO:0000256" key="6">
    <source>
        <dbReference type="PIRSR" id="PIRSR606710-2"/>
    </source>
</evidence>
<reference evidence="11" key="1">
    <citation type="submission" date="2016-10" db="EMBL/GenBank/DDBJ databases">
        <authorList>
            <person name="Varghese N."/>
            <person name="Submissions S."/>
        </authorList>
    </citation>
    <scope>NUCLEOTIDE SEQUENCE [LARGE SCALE GENOMIC DNA]</scope>
    <source>
        <strain evidence="11">DSM 19183</strain>
    </source>
</reference>
<keyword evidence="11" id="KW-1185">Reference proteome</keyword>
<dbReference type="Gene3D" id="2.115.10.20">
    <property type="entry name" value="Glycosyl hydrolase domain, family 43"/>
    <property type="match status" value="1"/>
</dbReference>
<evidence type="ECO:0000259" key="9">
    <source>
        <dbReference type="Pfam" id="PF16369"/>
    </source>
</evidence>
<keyword evidence="4 7" id="KW-0326">Glycosidase</keyword>
<keyword evidence="8" id="KW-0472">Membrane</keyword>
<dbReference type="SUPFAM" id="SSF75005">
    <property type="entry name" value="Arabinanase/levansucrase/invertase"/>
    <property type="match status" value="1"/>
</dbReference>
<evidence type="ECO:0000256" key="7">
    <source>
        <dbReference type="RuleBase" id="RU361187"/>
    </source>
</evidence>
<dbReference type="AlphaFoldDB" id="A0A1H7HEU1"/>
<dbReference type="EMBL" id="FNZU01000003">
    <property type="protein sequence ID" value="SEK47952.1"/>
    <property type="molecule type" value="Genomic_DNA"/>
</dbReference>
<name>A0A1H7HEU1_9LACT</name>
<dbReference type="InterPro" id="IPR006710">
    <property type="entry name" value="Glyco_hydro_43"/>
</dbReference>
<dbReference type="PANTHER" id="PTHR43301:SF3">
    <property type="entry name" value="ARABINAN ENDO-1,5-ALPHA-L-ARABINOSIDASE A-RELATED"/>
    <property type="match status" value="1"/>
</dbReference>
<dbReference type="GO" id="GO:0005975">
    <property type="term" value="P:carbohydrate metabolic process"/>
    <property type="evidence" value="ECO:0007669"/>
    <property type="project" value="InterPro"/>
</dbReference>
<evidence type="ECO:0000313" key="11">
    <source>
        <dbReference type="Proteomes" id="UP000199081"/>
    </source>
</evidence>
<feature type="transmembrane region" description="Helical" evidence="8">
    <location>
        <begin position="7"/>
        <end position="27"/>
    </location>
</feature>
<dbReference type="InterPro" id="IPR023296">
    <property type="entry name" value="Glyco_hydro_beta-prop_sf"/>
</dbReference>
<dbReference type="Pfam" id="PF04616">
    <property type="entry name" value="Glyco_hydro_43"/>
    <property type="match status" value="1"/>
</dbReference>
<evidence type="ECO:0000256" key="2">
    <source>
        <dbReference type="ARBA" id="ARBA00009865"/>
    </source>
</evidence>
<evidence type="ECO:0000256" key="3">
    <source>
        <dbReference type="ARBA" id="ARBA00022801"/>
    </source>
</evidence>
<comment type="pathway">
    <text evidence="1">Glycan metabolism; L-arabinan degradation.</text>
</comment>
<dbReference type="PANTHER" id="PTHR43301">
    <property type="entry name" value="ARABINAN ENDO-1,5-ALPHA-L-ARABINOSIDASE"/>
    <property type="match status" value="1"/>
</dbReference>
<dbReference type="STRING" id="426702.SAMN04488099_10339"/>
<dbReference type="InterPro" id="IPR050727">
    <property type="entry name" value="GH43_arabinanases"/>
</dbReference>
<feature type="active site" description="Proton donor" evidence="5">
    <location>
        <position position="307"/>
    </location>
</feature>
<gene>
    <name evidence="10" type="ORF">SAMN04488099_10339</name>
</gene>
<keyword evidence="3 7" id="KW-0378">Hydrolase</keyword>
<dbReference type="Gene3D" id="2.40.128.10">
    <property type="match status" value="1"/>
</dbReference>
<dbReference type="InterPro" id="IPR032291">
    <property type="entry name" value="Abn2_C"/>
</dbReference>
<organism evidence="10 11">
    <name type="scientific">Alkalibacterium pelagium</name>
    <dbReference type="NCBI Taxonomy" id="426702"/>
    <lineage>
        <taxon>Bacteria</taxon>
        <taxon>Bacillati</taxon>
        <taxon>Bacillota</taxon>
        <taxon>Bacilli</taxon>
        <taxon>Lactobacillales</taxon>
        <taxon>Carnobacteriaceae</taxon>
        <taxon>Alkalibacterium</taxon>
    </lineage>
</organism>
<dbReference type="Pfam" id="PF16369">
    <property type="entry name" value="GH43_C"/>
    <property type="match status" value="1"/>
</dbReference>
<sequence>MSKKVKIIIGVTAAVLLVIGVSGYMVFSDGVRPPSTREWETRSHDRVSIHDPAVRSVIKEDGEEVFYAFGTHIAQARTTDFLTWEVPHMREYENMEDNIIFGDTNENLQETFEWAGHDDADSAGGYNLWAPDVIWNDHFEWSNGETGAYLMYYSASSTWRRSAIVLMASPEIEGPYAYVDTIIYSGFSSVDSTDGSDRNIHYEGTHLPELIENGTISDFNEDWVRNNGREYNTDYAPNAIDPAPFYDEEGNFWLVYGSWSGGIHLLELEDATGKPVYPGEDGITEDGRTIDRYFGTKLSGGYHQSGEGPYIAYDEETGYYNLWITYGALQAHGGYNMRLFRSEHVEGPYVDAQGNTGIIESGDLNERYGIKLLGNYNFTGLRSRGYRAAGHNSVVQDQNGTWFNIFHTRFNRGTEEHEVRVHQMINNEEDWPVILPYEHRGTAVELTSVSLEDMVGEYEFINHGTTNDSDMLPTLSIDLESNGTITGDMNGEWTLSDEGHLTISIEDIEYKGVAAMQPDEYDQDRLVFSAYGSNNEMIWGIKP</sequence>
<dbReference type="Proteomes" id="UP000199081">
    <property type="component" value="Unassembled WGS sequence"/>
</dbReference>
<evidence type="ECO:0000256" key="5">
    <source>
        <dbReference type="PIRSR" id="PIRSR606710-1"/>
    </source>
</evidence>
<feature type="active site" description="Proton acceptor" evidence="5">
    <location>
        <position position="51"/>
    </location>
</feature>
<evidence type="ECO:0000256" key="1">
    <source>
        <dbReference type="ARBA" id="ARBA00004834"/>
    </source>
</evidence>
<evidence type="ECO:0000256" key="8">
    <source>
        <dbReference type="SAM" id="Phobius"/>
    </source>
</evidence>
<feature type="domain" description="Extracellular endo-alpha-(1-&gt;5)-L-arabinanase C-terminal" evidence="9">
    <location>
        <begin position="442"/>
        <end position="540"/>
    </location>
</feature>
<evidence type="ECO:0000256" key="4">
    <source>
        <dbReference type="ARBA" id="ARBA00023295"/>
    </source>
</evidence>